<dbReference type="Proteomes" id="UP000229030">
    <property type="component" value="Unassembled WGS sequence"/>
</dbReference>
<evidence type="ECO:0000313" key="1">
    <source>
        <dbReference type="EMBL" id="PIV46708.1"/>
    </source>
</evidence>
<name>A0A2M7DCZ1_9BACT</name>
<comment type="caution">
    <text evidence="1">The sequence shown here is derived from an EMBL/GenBank/DDBJ whole genome shotgun (WGS) entry which is preliminary data.</text>
</comment>
<organism evidence="1 2">
    <name type="scientific">bacterium (Candidatus Gribaldobacteria) CG02_land_8_20_14_3_00_41_15</name>
    <dbReference type="NCBI Taxonomy" id="2014270"/>
    <lineage>
        <taxon>Bacteria</taxon>
        <taxon>Candidatus Gribaldobacteria</taxon>
    </lineage>
</organism>
<evidence type="ECO:0000313" key="2">
    <source>
        <dbReference type="Proteomes" id="UP000229030"/>
    </source>
</evidence>
<accession>A0A2M7DCZ1</accession>
<sequence>MSKKEIDKILQLRKKFPKEIGVLVCKTENYYTAEVVGPKSFKGAFTQANSFSELIAMVNDCVQTVLEISEKYSSEMPQYMPPLSLAQEMNEFPKPTFKESVQFSINLRGACV</sequence>
<dbReference type="SUPFAM" id="SSF143100">
    <property type="entry name" value="TTHA1013/TTHA0281-like"/>
    <property type="match status" value="1"/>
</dbReference>
<proteinExistence type="predicted"/>
<protein>
    <submittedName>
        <fullName evidence="1">Uncharacterized protein</fullName>
    </submittedName>
</protein>
<gene>
    <name evidence="1" type="ORF">COS21_03930</name>
</gene>
<dbReference type="EMBL" id="PETV01000101">
    <property type="protein sequence ID" value="PIV46708.1"/>
    <property type="molecule type" value="Genomic_DNA"/>
</dbReference>
<dbReference type="AlphaFoldDB" id="A0A2M7DCZ1"/>
<reference evidence="2" key="1">
    <citation type="submission" date="2017-09" db="EMBL/GenBank/DDBJ databases">
        <title>Depth-based differentiation of microbial function through sediment-hosted aquifers and enrichment of novel symbionts in the deep terrestrial subsurface.</title>
        <authorList>
            <person name="Probst A.J."/>
            <person name="Ladd B."/>
            <person name="Jarett J.K."/>
            <person name="Geller-Mcgrath D.E."/>
            <person name="Sieber C.M.K."/>
            <person name="Emerson J.B."/>
            <person name="Anantharaman K."/>
            <person name="Thomas B.C."/>
            <person name="Malmstrom R."/>
            <person name="Stieglmeier M."/>
            <person name="Klingl A."/>
            <person name="Woyke T."/>
            <person name="Ryan C.M."/>
            <person name="Banfield J.F."/>
        </authorList>
    </citation>
    <scope>NUCLEOTIDE SEQUENCE [LARGE SCALE GENOMIC DNA]</scope>
</reference>
<dbReference type="InterPro" id="IPR035069">
    <property type="entry name" value="TTHA1013/TTHA0281-like"/>
</dbReference>